<organism evidence="1 2">
    <name type="scientific">Gloeothece citriformis (strain PCC 7424)</name>
    <name type="common">Cyanothece sp. (strain PCC 7424)</name>
    <dbReference type="NCBI Taxonomy" id="65393"/>
    <lineage>
        <taxon>Bacteria</taxon>
        <taxon>Bacillati</taxon>
        <taxon>Cyanobacteriota</taxon>
        <taxon>Cyanophyceae</taxon>
        <taxon>Oscillatoriophycideae</taxon>
        <taxon>Chroococcales</taxon>
        <taxon>Aphanothecaceae</taxon>
        <taxon>Gloeothece</taxon>
        <taxon>Gloeothece citriformis</taxon>
    </lineage>
</organism>
<keyword evidence="2" id="KW-1185">Reference proteome</keyword>
<evidence type="ECO:0000313" key="2">
    <source>
        <dbReference type="Proteomes" id="UP000002384"/>
    </source>
</evidence>
<sequence>MIIHSQKTFIIIITNYPNQKTPHYQLSIINCPL</sequence>
<dbReference type="HOGENOM" id="CLU_3381486_0_0_3"/>
<dbReference type="KEGG" id="cyc:PCC7424_4847"/>
<gene>
    <name evidence="1" type="ordered locus">PCC7424_4847</name>
</gene>
<accession>B7KE86</accession>
<name>B7KE86_GLOC7</name>
<dbReference type="AlphaFoldDB" id="B7KE86"/>
<dbReference type="Proteomes" id="UP000002384">
    <property type="component" value="Chromosome"/>
</dbReference>
<evidence type="ECO:0000313" key="1">
    <source>
        <dbReference type="EMBL" id="ACK73204.1"/>
    </source>
</evidence>
<dbReference type="EMBL" id="CP001291">
    <property type="protein sequence ID" value="ACK73204.1"/>
    <property type="molecule type" value="Genomic_DNA"/>
</dbReference>
<protein>
    <submittedName>
        <fullName evidence="1">Uncharacterized protein</fullName>
    </submittedName>
</protein>
<reference evidence="2" key="1">
    <citation type="journal article" date="2011" name="MBio">
        <title>Novel metabolic attributes of the genus Cyanothece, comprising a group of unicellular nitrogen-fixing Cyanobacteria.</title>
        <authorList>
            <person name="Bandyopadhyay A."/>
            <person name="Elvitigala T."/>
            <person name="Welsh E."/>
            <person name="Stockel J."/>
            <person name="Liberton M."/>
            <person name="Min H."/>
            <person name="Sherman L.A."/>
            <person name="Pakrasi H.B."/>
        </authorList>
    </citation>
    <scope>NUCLEOTIDE SEQUENCE [LARGE SCALE GENOMIC DNA]</scope>
    <source>
        <strain evidence="2">PCC 7424</strain>
    </source>
</reference>
<proteinExistence type="predicted"/>